<dbReference type="Pfam" id="PF13424">
    <property type="entry name" value="TPR_12"/>
    <property type="match status" value="1"/>
</dbReference>
<dbReference type="GO" id="GO:0000155">
    <property type="term" value="F:phosphorelay sensor kinase activity"/>
    <property type="evidence" value="ECO:0007669"/>
    <property type="project" value="InterPro"/>
</dbReference>
<keyword evidence="2" id="KW-0472">Membrane</keyword>
<feature type="repeat" description="TPR" evidence="1">
    <location>
        <begin position="194"/>
        <end position="227"/>
    </location>
</feature>
<dbReference type="InterPro" id="IPR019734">
    <property type="entry name" value="TPR_rpt"/>
</dbReference>
<dbReference type="Proteomes" id="UP000183945">
    <property type="component" value="Unassembled WGS sequence"/>
</dbReference>
<dbReference type="Gene3D" id="3.30.565.10">
    <property type="entry name" value="Histidine kinase-like ATPase, C-terminal domain"/>
    <property type="match status" value="1"/>
</dbReference>
<evidence type="ECO:0000256" key="1">
    <source>
        <dbReference type="PROSITE-ProRule" id="PRU00339"/>
    </source>
</evidence>
<sequence length="672" mass="78303">MCLFPLLMHSQSKIDSLKTLLQKEQVDSLKVFTAIDLSRQIHREAHQIDEEYKYANEAIDIALGINDTLLYARALDNLGLLRRFHQEYAEALVMHAKAFNLIKDKPVKPIYKMIIGNNAGVAGRYNQQYDRAIAFYMETLKIAEAEEDIKNIAISSNGIGNALGHIAGREEESLKYYKRSLKAEKERGNSLGIAMNLLSIGDHYTDKGNFDEARKHLDQLMKINRERNDKYGLAITHQFYGKNYFKEGKDLKKASFYFQNALERFTEMGDKHKEAELLYSLGEIQTEQNQPKKAKVSFLNSLALAEALRHHGLIMNNSYKLSQIYEEENNASQALDYVKQAKIYEDSIKFTDQQVEIAALVRKYDLEKKENFIQLLEKDKALQQTLLKNQEQKLERRRIFIFLLALIIVAIVVIGIMQYRIMQTRRKTTMLVQEEEKKKMNAIYERNLAQAEILSTRLQINPHFLFNSLNAIKYLIQSEQNQKASKYLIVFSRYTRMVLETSKKHTVPLPEELQLARYYLTLESNRFEKDFTYQINDYDEHKLEKAKVPPLLLQPFIENAIWHGLLPSKKEEKILRIDISSEEKLIRIVIDDNGVGRKKVVSNPREQKHSSMGMKITQDRIALYNDSHSSKLFYKVIDKKDENDQPTGTRVILEITNFNKKSYKKEDFLNLK</sequence>
<dbReference type="Pfam" id="PF06580">
    <property type="entry name" value="His_kinase"/>
    <property type="match status" value="1"/>
</dbReference>
<keyword evidence="2" id="KW-0812">Transmembrane</keyword>
<proteinExistence type="predicted"/>
<evidence type="ECO:0000256" key="2">
    <source>
        <dbReference type="SAM" id="Phobius"/>
    </source>
</evidence>
<name>A0A1M5HXF7_SALEC</name>
<dbReference type="InterPro" id="IPR011990">
    <property type="entry name" value="TPR-like_helical_dom_sf"/>
</dbReference>
<dbReference type="SMART" id="SM00028">
    <property type="entry name" value="TPR"/>
    <property type="match status" value="4"/>
</dbReference>
<dbReference type="SUPFAM" id="SSF55874">
    <property type="entry name" value="ATPase domain of HSP90 chaperone/DNA topoisomerase II/histidine kinase"/>
    <property type="match status" value="1"/>
</dbReference>
<dbReference type="PANTHER" id="PTHR34220:SF7">
    <property type="entry name" value="SENSOR HISTIDINE KINASE YPDA"/>
    <property type="match status" value="1"/>
</dbReference>
<reference evidence="5" key="1">
    <citation type="submission" date="2016-11" db="EMBL/GenBank/DDBJ databases">
        <authorList>
            <person name="Varghese N."/>
            <person name="Submissions S."/>
        </authorList>
    </citation>
    <scope>NUCLEOTIDE SEQUENCE [LARGE SCALE GENOMIC DNA]</scope>
    <source>
        <strain evidence="5">DSM 24579</strain>
    </source>
</reference>
<dbReference type="Gene3D" id="1.25.40.10">
    <property type="entry name" value="Tetratricopeptide repeat domain"/>
    <property type="match status" value="3"/>
</dbReference>
<dbReference type="PANTHER" id="PTHR34220">
    <property type="entry name" value="SENSOR HISTIDINE KINASE YPDA"/>
    <property type="match status" value="1"/>
</dbReference>
<dbReference type="InterPro" id="IPR050640">
    <property type="entry name" value="Bact_2-comp_sensor_kinase"/>
</dbReference>
<accession>A0A1M5HXF7</accession>
<dbReference type="SUPFAM" id="SSF48452">
    <property type="entry name" value="TPR-like"/>
    <property type="match status" value="2"/>
</dbReference>
<evidence type="ECO:0000313" key="5">
    <source>
        <dbReference type="Proteomes" id="UP000183945"/>
    </source>
</evidence>
<dbReference type="AlphaFoldDB" id="A0A1M5HXF7"/>
<dbReference type="PROSITE" id="PS50005">
    <property type="entry name" value="TPR"/>
    <property type="match status" value="1"/>
</dbReference>
<feature type="transmembrane region" description="Helical" evidence="2">
    <location>
        <begin position="399"/>
        <end position="417"/>
    </location>
</feature>
<keyword evidence="2" id="KW-1133">Transmembrane helix</keyword>
<dbReference type="InterPro" id="IPR036890">
    <property type="entry name" value="HATPase_C_sf"/>
</dbReference>
<keyword evidence="5" id="KW-1185">Reference proteome</keyword>
<feature type="domain" description="Signal transduction histidine kinase internal region" evidence="3">
    <location>
        <begin position="451"/>
        <end position="530"/>
    </location>
</feature>
<protein>
    <submittedName>
        <fullName evidence="4">Tetratricopeptide repeat-containing protein</fullName>
    </submittedName>
</protein>
<keyword evidence="1" id="KW-0802">TPR repeat</keyword>
<dbReference type="STRING" id="1073325.SAMN05444483_10641"/>
<dbReference type="GO" id="GO:0016020">
    <property type="term" value="C:membrane"/>
    <property type="evidence" value="ECO:0007669"/>
    <property type="project" value="InterPro"/>
</dbReference>
<dbReference type="InterPro" id="IPR010559">
    <property type="entry name" value="Sig_transdc_His_kin_internal"/>
</dbReference>
<organism evidence="4 5">
    <name type="scientific">Salegentibacter echinorum</name>
    <dbReference type="NCBI Taxonomy" id="1073325"/>
    <lineage>
        <taxon>Bacteria</taxon>
        <taxon>Pseudomonadati</taxon>
        <taxon>Bacteroidota</taxon>
        <taxon>Flavobacteriia</taxon>
        <taxon>Flavobacteriales</taxon>
        <taxon>Flavobacteriaceae</taxon>
        <taxon>Salegentibacter</taxon>
    </lineage>
</organism>
<evidence type="ECO:0000259" key="3">
    <source>
        <dbReference type="Pfam" id="PF06580"/>
    </source>
</evidence>
<dbReference type="EMBL" id="FQVT01000006">
    <property type="protein sequence ID" value="SHG20540.1"/>
    <property type="molecule type" value="Genomic_DNA"/>
</dbReference>
<evidence type="ECO:0000313" key="4">
    <source>
        <dbReference type="EMBL" id="SHG20540.1"/>
    </source>
</evidence>
<gene>
    <name evidence="4" type="ORF">SAMN05444483_10641</name>
</gene>